<dbReference type="PROSITE" id="PS00076">
    <property type="entry name" value="PYRIDINE_REDOX_1"/>
    <property type="match status" value="1"/>
</dbReference>
<keyword evidence="8" id="KW-0676">Redox-active center</keyword>
<dbReference type="Gene3D" id="3.50.50.60">
    <property type="entry name" value="FAD/NAD(P)-binding domain"/>
    <property type="match status" value="1"/>
</dbReference>
<dbReference type="InterPro" id="IPR036188">
    <property type="entry name" value="FAD/NAD-bd_sf"/>
</dbReference>
<protein>
    <recommendedName>
        <fullName evidence="9">Dihydrolipoamide dehydrogenase</fullName>
    </recommendedName>
</protein>
<dbReference type="Proteomes" id="UP000319783">
    <property type="component" value="Unassembled WGS sequence"/>
</dbReference>
<name>A0A533QB73_9BACT</name>
<sequence>MADFDITIIGGGVGGLNIASGAVHLGAKIALIEKNKLGGDCLHSGCVPTKTFLRSAKIAWLMRRTKEYGLDEMPFSLDFKNIMRHKRDVIST</sequence>
<proteinExistence type="inferred from homology"/>
<reference evidence="11 12" key="1">
    <citation type="submission" date="2019-04" db="EMBL/GenBank/DDBJ databases">
        <title>Genome of a novel bacterium Candidatus Jettenia ecosi reconstructed from metagenome of an anammox bioreactor.</title>
        <authorList>
            <person name="Mardanov A.V."/>
            <person name="Beletsky A.V."/>
            <person name="Ravin N.V."/>
            <person name="Botchkova E.A."/>
            <person name="Litti Y.V."/>
            <person name="Nozhevnikova A.N."/>
        </authorList>
    </citation>
    <scope>NUCLEOTIDE SEQUENCE [LARGE SCALE GENOMIC DNA]</scope>
    <source>
        <strain evidence="11">J2</strain>
    </source>
</reference>
<comment type="caution">
    <text evidence="11">The sequence shown here is derived from an EMBL/GenBank/DDBJ whole genome shotgun (WGS) entry which is preliminary data.</text>
</comment>
<dbReference type="PANTHER" id="PTHR22912">
    <property type="entry name" value="DISULFIDE OXIDOREDUCTASE"/>
    <property type="match status" value="1"/>
</dbReference>
<keyword evidence="6" id="KW-0520">NAD</keyword>
<evidence type="ECO:0000256" key="9">
    <source>
        <dbReference type="ARBA" id="ARBA00031281"/>
    </source>
</evidence>
<dbReference type="InterPro" id="IPR050151">
    <property type="entry name" value="Class-I_Pyr_Nuc-Dis_Oxidored"/>
</dbReference>
<evidence type="ECO:0000256" key="1">
    <source>
        <dbReference type="ARBA" id="ARBA00001974"/>
    </source>
</evidence>
<evidence type="ECO:0000256" key="7">
    <source>
        <dbReference type="ARBA" id="ARBA00023157"/>
    </source>
</evidence>
<evidence type="ECO:0000256" key="5">
    <source>
        <dbReference type="ARBA" id="ARBA00023002"/>
    </source>
</evidence>
<comment type="cofactor">
    <cofactor evidence="1">
        <name>FAD</name>
        <dbReference type="ChEBI" id="CHEBI:57692"/>
    </cofactor>
</comment>
<evidence type="ECO:0000256" key="2">
    <source>
        <dbReference type="ARBA" id="ARBA00007532"/>
    </source>
</evidence>
<organism evidence="11 12">
    <name type="scientific">Candidatus Jettenia ecosi</name>
    <dbReference type="NCBI Taxonomy" id="2494326"/>
    <lineage>
        <taxon>Bacteria</taxon>
        <taxon>Pseudomonadati</taxon>
        <taxon>Planctomycetota</taxon>
        <taxon>Candidatus Brocadiia</taxon>
        <taxon>Candidatus Brocadiales</taxon>
        <taxon>Candidatus Brocadiaceae</taxon>
        <taxon>Candidatus Jettenia</taxon>
    </lineage>
</organism>
<accession>A0A533QB73</accession>
<gene>
    <name evidence="11" type="ORF">JETT_1743</name>
</gene>
<dbReference type="GO" id="GO:0004148">
    <property type="term" value="F:dihydrolipoyl dehydrogenase (NADH) activity"/>
    <property type="evidence" value="ECO:0007669"/>
    <property type="project" value="TreeGrafter"/>
</dbReference>
<feature type="domain" description="FAD/NAD(P)-binding" evidence="10">
    <location>
        <begin position="4"/>
        <end position="63"/>
    </location>
</feature>
<evidence type="ECO:0000256" key="8">
    <source>
        <dbReference type="ARBA" id="ARBA00023284"/>
    </source>
</evidence>
<dbReference type="GO" id="GO:0006103">
    <property type="term" value="P:2-oxoglutarate metabolic process"/>
    <property type="evidence" value="ECO:0007669"/>
    <property type="project" value="TreeGrafter"/>
</dbReference>
<dbReference type="Pfam" id="PF07992">
    <property type="entry name" value="Pyr_redox_2"/>
    <property type="match status" value="1"/>
</dbReference>
<dbReference type="PANTHER" id="PTHR22912:SF217">
    <property type="entry name" value="DIHYDROLIPOYL DEHYDROGENASE"/>
    <property type="match status" value="1"/>
</dbReference>
<dbReference type="InterPro" id="IPR012999">
    <property type="entry name" value="Pyr_OxRdtase_I_AS"/>
</dbReference>
<evidence type="ECO:0000313" key="12">
    <source>
        <dbReference type="Proteomes" id="UP000319783"/>
    </source>
</evidence>
<dbReference type="EMBL" id="SULG01000031">
    <property type="protein sequence ID" value="TLD41954.1"/>
    <property type="molecule type" value="Genomic_DNA"/>
</dbReference>
<dbReference type="PRINTS" id="PR00411">
    <property type="entry name" value="PNDRDTASEI"/>
</dbReference>
<evidence type="ECO:0000256" key="3">
    <source>
        <dbReference type="ARBA" id="ARBA00022630"/>
    </source>
</evidence>
<dbReference type="AlphaFoldDB" id="A0A533QB73"/>
<evidence type="ECO:0000313" key="11">
    <source>
        <dbReference type="EMBL" id="TLD41954.1"/>
    </source>
</evidence>
<evidence type="ECO:0000256" key="6">
    <source>
        <dbReference type="ARBA" id="ARBA00023027"/>
    </source>
</evidence>
<keyword evidence="5" id="KW-0560">Oxidoreductase</keyword>
<dbReference type="SUPFAM" id="SSF51905">
    <property type="entry name" value="FAD/NAD(P)-binding domain"/>
    <property type="match status" value="1"/>
</dbReference>
<evidence type="ECO:0000256" key="4">
    <source>
        <dbReference type="ARBA" id="ARBA00022827"/>
    </source>
</evidence>
<keyword evidence="3" id="KW-0285">Flavoprotein</keyword>
<evidence type="ECO:0000259" key="10">
    <source>
        <dbReference type="Pfam" id="PF07992"/>
    </source>
</evidence>
<comment type="similarity">
    <text evidence="2">Belongs to the class-I pyridine nucleotide-disulfide oxidoreductase family.</text>
</comment>
<keyword evidence="4" id="KW-0274">FAD</keyword>
<keyword evidence="7" id="KW-1015">Disulfide bond</keyword>
<dbReference type="GO" id="GO:0050660">
    <property type="term" value="F:flavin adenine dinucleotide binding"/>
    <property type="evidence" value="ECO:0007669"/>
    <property type="project" value="TreeGrafter"/>
</dbReference>
<dbReference type="InterPro" id="IPR023753">
    <property type="entry name" value="FAD/NAD-binding_dom"/>
</dbReference>